<dbReference type="EMBL" id="AAUV01000058">
    <property type="protein sequence ID" value="EAV38992.1"/>
    <property type="molecule type" value="Genomic_DNA"/>
</dbReference>
<dbReference type="PROSITE" id="PS50878">
    <property type="entry name" value="RT_POL"/>
    <property type="match status" value="1"/>
</dbReference>
<evidence type="ECO:0000259" key="1">
    <source>
        <dbReference type="PROSITE" id="PS50878"/>
    </source>
</evidence>
<comment type="caution">
    <text evidence="2">The sequence shown here is derived from an EMBL/GenBank/DDBJ whole genome shotgun (WGS) entry which is preliminary data.</text>
</comment>
<sequence length="429" mass="49312">MEMGQRMTNGDARKRRNLLDMSNAEARDFFLKPESYITFELPEYFSFDTVLTTASQSLEDASLASMTAKGKSLSNVADVNYKMLISKDGQFDWRPFQIIHPVTYVDLANCITEESNWKKIIKRFEEFEANPRIRCISIPVESLTSQKDTAATILNWWENLEQASIEYSLDYAYCIKTDITNCYGSIYTHSISWALHGKSWSKQHRKPSNGVGNRIDNKIQHLQFGQTNGIPQGSTLFDFVAEMVLGYSDLMLSNRLNEKKISNYQIIRFRDDYRIFSNSKSDCEQIAKELSDVLADLNMHFNSKKTMLTTDIISAAVKPDKSYWIKTSPLIWFKQGKNTYYRLSLQKHLMQIYEFSIKFPNSGSLKRALKEFLDRVSSLQKCPDDLEQLISIMSVLLLKNPIGVPLGVAILSRLFVFIDQKQVSSLLTQ</sequence>
<reference evidence="2 3" key="1">
    <citation type="submission" date="2006-11" db="EMBL/GenBank/DDBJ databases">
        <authorList>
            <consortium name="Laboratoire de Microbiologie (Universite Bourgogne)"/>
            <consortium name="GENOME Express"/>
            <consortium name="UMR Oenologie Ampelologie (Universite Bordeaux 2)"/>
            <person name="Guzzo J."/>
        </authorList>
    </citation>
    <scope>NUCLEOTIDE SEQUENCE [LARGE SCALE GENOMIC DNA]</scope>
    <source>
        <strain evidence="2 3">ATCC BAA-1163</strain>
    </source>
</reference>
<evidence type="ECO:0000313" key="3">
    <source>
        <dbReference type="Proteomes" id="UP000003346"/>
    </source>
</evidence>
<proteinExistence type="predicted"/>
<dbReference type="Pfam" id="PF00078">
    <property type="entry name" value="RVT_1"/>
    <property type="match status" value="1"/>
</dbReference>
<dbReference type="Proteomes" id="UP000003346">
    <property type="component" value="Unassembled WGS sequence"/>
</dbReference>
<protein>
    <recommendedName>
        <fullName evidence="1">Reverse transcriptase domain-containing protein</fullName>
    </recommendedName>
</protein>
<organism evidence="2 3">
    <name type="scientific">Oenococcus oeni ATCC BAA-1163</name>
    <dbReference type="NCBI Taxonomy" id="379360"/>
    <lineage>
        <taxon>Bacteria</taxon>
        <taxon>Bacillati</taxon>
        <taxon>Bacillota</taxon>
        <taxon>Bacilli</taxon>
        <taxon>Lactobacillales</taxon>
        <taxon>Lactobacillaceae</taxon>
        <taxon>Oenococcus</taxon>
    </lineage>
</organism>
<dbReference type="HOGENOM" id="CLU_039715_0_0_9"/>
<gene>
    <name evidence="2" type="ORF">OENOO_63023</name>
</gene>
<name>A0NKD9_OENOE</name>
<feature type="domain" description="Reverse transcriptase" evidence="1">
    <location>
        <begin position="65"/>
        <end position="345"/>
    </location>
</feature>
<accession>A0NKD9</accession>
<dbReference type="CDD" id="cd01646">
    <property type="entry name" value="RT_Bac_retron_I"/>
    <property type="match status" value="1"/>
</dbReference>
<dbReference type="InterPro" id="IPR000477">
    <property type="entry name" value="RT_dom"/>
</dbReference>
<dbReference type="AlphaFoldDB" id="A0NKD9"/>
<evidence type="ECO:0000313" key="2">
    <source>
        <dbReference type="EMBL" id="EAV38992.1"/>
    </source>
</evidence>